<evidence type="ECO:0000313" key="1">
    <source>
        <dbReference type="EMBL" id="EFM27672.1"/>
    </source>
</evidence>
<name>E0PD87_STREI</name>
<protein>
    <submittedName>
        <fullName evidence="1">HAD hydrolase, family IA, variant 1</fullName>
    </submittedName>
</protein>
<keyword evidence="2" id="KW-1185">Reference proteome</keyword>
<organism evidence="1 2">
    <name type="scientific">Streptococcus equinus ATCC 700338</name>
    <dbReference type="NCBI Taxonomy" id="864569"/>
    <lineage>
        <taxon>Bacteria</taxon>
        <taxon>Bacillati</taxon>
        <taxon>Bacillota</taxon>
        <taxon>Bacilli</taxon>
        <taxon>Lactobacillales</taxon>
        <taxon>Streptococcaceae</taxon>
        <taxon>Streptococcus</taxon>
    </lineage>
</organism>
<dbReference type="Proteomes" id="UP000004290">
    <property type="component" value="Unassembled WGS sequence"/>
</dbReference>
<gene>
    <name evidence="1" type="ORF">HMPREF9319_0810</name>
</gene>
<dbReference type="Gene3D" id="1.10.150.400">
    <property type="match status" value="1"/>
</dbReference>
<dbReference type="AlphaFoldDB" id="E0PD87"/>
<dbReference type="Gene3D" id="3.40.50.1000">
    <property type="entry name" value="HAD superfamily/HAD-like"/>
    <property type="match status" value="1"/>
</dbReference>
<proteinExistence type="predicted"/>
<keyword evidence="1" id="KW-0378">Hydrolase</keyword>
<comment type="caution">
    <text evidence="1">The sequence shown here is derived from an EMBL/GenBank/DDBJ whole genome shotgun (WGS) entry which is preliminary data.</text>
</comment>
<dbReference type="Pfam" id="PF00702">
    <property type="entry name" value="Hydrolase"/>
    <property type="match status" value="1"/>
</dbReference>
<dbReference type="EMBL" id="AEEL01000013">
    <property type="protein sequence ID" value="EFM27672.1"/>
    <property type="molecule type" value="Genomic_DNA"/>
</dbReference>
<dbReference type="InterPro" id="IPR036412">
    <property type="entry name" value="HAD-like_sf"/>
</dbReference>
<reference evidence="1 2" key="1">
    <citation type="submission" date="2010-07" db="EMBL/GenBank/DDBJ databases">
        <authorList>
            <person name="Muzny D."/>
            <person name="Qin X."/>
            <person name="Deng J."/>
            <person name="Jiang H."/>
            <person name="Liu Y."/>
            <person name="Qu J."/>
            <person name="Song X.-Z."/>
            <person name="Zhang L."/>
            <person name="Thornton R."/>
            <person name="Coyle M."/>
            <person name="Francisco L."/>
            <person name="Jackson L."/>
            <person name="Javaid M."/>
            <person name="Korchina V."/>
            <person name="Kovar C."/>
            <person name="Mata R."/>
            <person name="Mathew T."/>
            <person name="Ngo R."/>
            <person name="Nguyen L."/>
            <person name="Nguyen N."/>
            <person name="Okwuonu G."/>
            <person name="Ongeri F."/>
            <person name="Pham C."/>
            <person name="Simmons D."/>
            <person name="Wilczek-Boney K."/>
            <person name="Hale W."/>
            <person name="Jakkamsetti A."/>
            <person name="Pham P."/>
            <person name="Ruth R."/>
            <person name="San Lucas F."/>
            <person name="Warren J."/>
            <person name="Zhang J."/>
            <person name="Zhao Z."/>
            <person name="Zhou C."/>
            <person name="Zhu D."/>
            <person name="Lee S."/>
            <person name="Bess C."/>
            <person name="Blankenburg K."/>
            <person name="Forbes L."/>
            <person name="Fu Q."/>
            <person name="Gubbala S."/>
            <person name="Hirani K."/>
            <person name="Jayaseelan J.C."/>
            <person name="Lara F."/>
            <person name="Munidasa M."/>
            <person name="Palculict T."/>
            <person name="Patil S."/>
            <person name="Pu L.-L."/>
            <person name="Saada N."/>
            <person name="Tang L."/>
            <person name="Weissenberger G."/>
            <person name="Zhu Y."/>
            <person name="Hemphill L."/>
            <person name="Shang Y."/>
            <person name="Youmans B."/>
            <person name="Ayvaz T."/>
            <person name="Ross M."/>
            <person name="Santibanez J."/>
            <person name="Aqrawi P."/>
            <person name="Gross S."/>
            <person name="Joshi V."/>
            <person name="Fowler G."/>
            <person name="Nazareth L."/>
            <person name="Reid J."/>
            <person name="Worley K."/>
            <person name="Petrosino J."/>
            <person name="Highlander S."/>
            <person name="Gibbs R."/>
        </authorList>
    </citation>
    <scope>NUCLEOTIDE SEQUENCE [LARGE SCALE GENOMIC DNA]</scope>
    <source>
        <strain evidence="1 2">ATCC 700338</strain>
    </source>
</reference>
<accession>E0PD87</accession>
<dbReference type="SUPFAM" id="SSF56784">
    <property type="entry name" value="HAD-like"/>
    <property type="match status" value="1"/>
</dbReference>
<sequence length="640" mass="74837">MMKIVNKIKHTLNTGKPIDSQKFILSFQDYKVVSFDIFDTLLKRNVAKPTDVFAYIEQKFGIENFKQKRIEAERIARSQSFDSEISLVDIYNQYGIDYSKVELQAESELLTLNQDMFLVFQEAVKNKTVILTSDMYLPETFIVDILNREGITGYHKLYLSSTVGVTKSNGKIFDLIIEDLCINRADIIHIGDSFHSDYNIPRKKGIAAKHLPTTIKKSHYRLSGDAIEINIINSFINNSIPSTADSYYRFGYEKFGMFLWGFSKWLHESLLNENIQKVYFFSRDGLIMKQAFDMLFDDIETHYLEVSRRALRVPILWKNYSLDHVIDMISPSKMISLSSVFDGLGLNMHDYTDLLTTYNYSFETYFDRKELVNNKKFAEFYQELSADIESNSRNEYDLLVKYLDQHHIEGKFAIVDIGWSGGMQRYLKETLDTLKISNNITGYYIGIADYYKRNVKAVPSLNLKGYLFDFSKNTTEIDKRRPFVGLFESLFLEQDGSVEKYINDNGVIKAKRFSYEYFENGKPTEEFQAIKKLQRGALDFVKSFGNPSIEISADQLFYGLEQTGLFPNKQDIKLFADFRFFDDGEINYLAKPQHLLTYLLHIRQLKKDFLMCRWKIGFLKRLLKIKLPYQTIYNYLSKYK</sequence>
<dbReference type="RefSeq" id="WP_003064487.1">
    <property type="nucleotide sequence ID" value="NZ_GL397128.1"/>
</dbReference>
<dbReference type="GO" id="GO:0016787">
    <property type="term" value="F:hydrolase activity"/>
    <property type="evidence" value="ECO:0007669"/>
    <property type="project" value="UniProtKB-KW"/>
</dbReference>
<dbReference type="InterPro" id="IPR023214">
    <property type="entry name" value="HAD_sf"/>
</dbReference>
<dbReference type="HOGENOM" id="CLU_017953_3_0_9"/>
<evidence type="ECO:0000313" key="2">
    <source>
        <dbReference type="Proteomes" id="UP000004290"/>
    </source>
</evidence>